<organism evidence="3 4">
    <name type="scientific">Aquitalea magnusonii</name>
    <dbReference type="NCBI Taxonomy" id="332411"/>
    <lineage>
        <taxon>Bacteria</taxon>
        <taxon>Pseudomonadati</taxon>
        <taxon>Pseudomonadota</taxon>
        <taxon>Betaproteobacteria</taxon>
        <taxon>Neisseriales</taxon>
        <taxon>Chromobacteriaceae</taxon>
        <taxon>Aquitalea</taxon>
    </lineage>
</organism>
<name>A0A318JPL8_9NEIS</name>
<keyword evidence="3" id="KW-0540">Nuclease</keyword>
<dbReference type="NCBIfam" id="TIGR00252">
    <property type="entry name" value="YraN family protein"/>
    <property type="match status" value="1"/>
</dbReference>
<dbReference type="NCBIfam" id="NF009150">
    <property type="entry name" value="PRK12497.1-3"/>
    <property type="match status" value="1"/>
</dbReference>
<proteinExistence type="inferred from homology"/>
<sequence length="111" mass="12651">MNEQGRLAEERALSFLLRQGLQLVERNWLCRGGEIDLIMRDGRCWVFVEVRHRASARFGGAAYSITANKQRKLMHAAAVYLSDRGVDAPCRFDAVLSEGEQPLQWLKNIFA</sequence>
<comment type="caution">
    <text evidence="3">The sequence shown here is derived from an EMBL/GenBank/DDBJ whole genome shotgun (WGS) entry which is preliminary data.</text>
</comment>
<dbReference type="EMBL" id="QJKC01000010">
    <property type="protein sequence ID" value="PXX46060.1"/>
    <property type="molecule type" value="Genomic_DNA"/>
</dbReference>
<dbReference type="SUPFAM" id="SSF52980">
    <property type="entry name" value="Restriction endonuclease-like"/>
    <property type="match status" value="1"/>
</dbReference>
<dbReference type="InterPro" id="IPR011856">
    <property type="entry name" value="tRNA_endonuc-like_dom_sf"/>
</dbReference>
<dbReference type="PANTHER" id="PTHR34039:SF1">
    <property type="entry name" value="UPF0102 PROTEIN YRAN"/>
    <property type="match status" value="1"/>
</dbReference>
<dbReference type="InterPro" id="IPR003509">
    <property type="entry name" value="UPF0102_YraN-like"/>
</dbReference>
<evidence type="ECO:0000256" key="2">
    <source>
        <dbReference type="HAMAP-Rule" id="MF_00048"/>
    </source>
</evidence>
<dbReference type="AlphaFoldDB" id="A0A318JPL8"/>
<keyword evidence="3" id="KW-0255">Endonuclease</keyword>
<dbReference type="GO" id="GO:0004519">
    <property type="term" value="F:endonuclease activity"/>
    <property type="evidence" value="ECO:0007669"/>
    <property type="project" value="UniProtKB-KW"/>
</dbReference>
<dbReference type="RefSeq" id="WP_059285309.1">
    <property type="nucleotide sequence ID" value="NZ_LNQU01000021.1"/>
</dbReference>
<dbReference type="Proteomes" id="UP000248395">
    <property type="component" value="Unassembled WGS sequence"/>
</dbReference>
<comment type="similarity">
    <text evidence="1 2">Belongs to the UPF0102 family.</text>
</comment>
<keyword evidence="4" id="KW-1185">Reference proteome</keyword>
<evidence type="ECO:0000313" key="3">
    <source>
        <dbReference type="EMBL" id="PXX46060.1"/>
    </source>
</evidence>
<dbReference type="PANTHER" id="PTHR34039">
    <property type="entry name" value="UPF0102 PROTEIN YRAN"/>
    <property type="match status" value="1"/>
</dbReference>
<dbReference type="GO" id="GO:0003676">
    <property type="term" value="F:nucleic acid binding"/>
    <property type="evidence" value="ECO:0007669"/>
    <property type="project" value="InterPro"/>
</dbReference>
<evidence type="ECO:0000256" key="1">
    <source>
        <dbReference type="ARBA" id="ARBA00006738"/>
    </source>
</evidence>
<dbReference type="CDD" id="cd20736">
    <property type="entry name" value="PoNe_Nuclease"/>
    <property type="match status" value="1"/>
</dbReference>
<dbReference type="Pfam" id="PF02021">
    <property type="entry name" value="UPF0102"/>
    <property type="match status" value="1"/>
</dbReference>
<dbReference type="OrthoDB" id="9794876at2"/>
<dbReference type="Gene3D" id="3.40.1350.10">
    <property type="match status" value="1"/>
</dbReference>
<evidence type="ECO:0000313" key="4">
    <source>
        <dbReference type="Proteomes" id="UP000248395"/>
    </source>
</evidence>
<dbReference type="HAMAP" id="MF_00048">
    <property type="entry name" value="UPF0102"/>
    <property type="match status" value="1"/>
</dbReference>
<reference evidence="3 4" key="1">
    <citation type="submission" date="2018-05" db="EMBL/GenBank/DDBJ databases">
        <title>Genomic Encyclopedia of Type Strains, Phase IV (KMG-IV): sequencing the most valuable type-strain genomes for metagenomic binning, comparative biology and taxonomic classification.</title>
        <authorList>
            <person name="Goeker M."/>
        </authorList>
    </citation>
    <scope>NUCLEOTIDE SEQUENCE [LARGE SCALE GENOMIC DNA]</scope>
    <source>
        <strain evidence="3 4">DSM 25134</strain>
    </source>
</reference>
<dbReference type="InterPro" id="IPR011335">
    <property type="entry name" value="Restrct_endonuc-II-like"/>
</dbReference>
<gene>
    <name evidence="3" type="ORF">DFR38_110158</name>
</gene>
<accession>A0A318JPL8</accession>
<keyword evidence="3" id="KW-0378">Hydrolase</keyword>
<protein>
    <recommendedName>
        <fullName evidence="2">UPF0102 protein DFR38_110158</fullName>
    </recommendedName>
</protein>